<dbReference type="AlphaFoldDB" id="A0AAV3X858"/>
<proteinExistence type="predicted"/>
<name>A0AAV3X858_9CYAN</name>
<dbReference type="RefSeq" id="WP_226581401.1">
    <property type="nucleotide sequence ID" value="NZ_BLAY01000043.1"/>
</dbReference>
<reference evidence="1" key="1">
    <citation type="submission" date="2019-10" db="EMBL/GenBank/DDBJ databases">
        <title>Draft genome sequece of Microseira wollei NIES-4236.</title>
        <authorList>
            <person name="Yamaguchi H."/>
            <person name="Suzuki S."/>
            <person name="Kawachi M."/>
        </authorList>
    </citation>
    <scope>NUCLEOTIDE SEQUENCE</scope>
    <source>
        <strain evidence="1">NIES-4236</strain>
    </source>
</reference>
<evidence type="ECO:0000313" key="1">
    <source>
        <dbReference type="EMBL" id="GET38343.1"/>
    </source>
</evidence>
<organism evidence="1 2">
    <name type="scientific">Microseira wollei NIES-4236</name>
    <dbReference type="NCBI Taxonomy" id="2530354"/>
    <lineage>
        <taxon>Bacteria</taxon>
        <taxon>Bacillati</taxon>
        <taxon>Cyanobacteriota</taxon>
        <taxon>Cyanophyceae</taxon>
        <taxon>Oscillatoriophycideae</taxon>
        <taxon>Aerosakkonematales</taxon>
        <taxon>Aerosakkonemataceae</taxon>
        <taxon>Microseira</taxon>
    </lineage>
</organism>
<evidence type="ECO:0000313" key="2">
    <source>
        <dbReference type="Proteomes" id="UP001050975"/>
    </source>
</evidence>
<gene>
    <name evidence="1" type="ORF">MiSe_30990</name>
</gene>
<accession>A0AAV3X858</accession>
<dbReference type="Proteomes" id="UP001050975">
    <property type="component" value="Unassembled WGS sequence"/>
</dbReference>
<keyword evidence="2" id="KW-1185">Reference proteome</keyword>
<sequence>MMVLHSISGACEPLSSQCQNPGSNSPAAGRKLSVCKTSLGLMPSPPAGEVPSQIYRSFCGKSRHSTSELACLFDPVRRDRDHLYYNSKPLQIGSFGGIHPDSTALGVCVSRR</sequence>
<protein>
    <submittedName>
        <fullName evidence="1">Uncharacterized protein</fullName>
    </submittedName>
</protein>
<comment type="caution">
    <text evidence="1">The sequence shown here is derived from an EMBL/GenBank/DDBJ whole genome shotgun (WGS) entry which is preliminary data.</text>
</comment>
<dbReference type="EMBL" id="BLAY01000043">
    <property type="protein sequence ID" value="GET38343.1"/>
    <property type="molecule type" value="Genomic_DNA"/>
</dbReference>